<dbReference type="Proteomes" id="UP000002613">
    <property type="component" value="Chromosome"/>
</dbReference>
<dbReference type="eggNOG" id="arCOG05011">
    <property type="taxonomic scope" value="Archaea"/>
</dbReference>
<proteinExistence type="predicted"/>
<accession>D3S1T7</accession>
<reference evidence="2" key="1">
    <citation type="submission" date="2010-02" db="EMBL/GenBank/DDBJ databases">
        <title>Complete sequence of Ferroglobus placidus DSM 10642.</title>
        <authorList>
            <consortium name="US DOE Joint Genome Institute"/>
            <person name="Lucas S."/>
            <person name="Copeland A."/>
            <person name="Lapidus A."/>
            <person name="Cheng J.-F."/>
            <person name="Bruce D."/>
            <person name="Goodwin L."/>
            <person name="Pitluck S."/>
            <person name="Saunders E."/>
            <person name="Brettin T."/>
            <person name="Detter J.C."/>
            <person name="Han C."/>
            <person name="Tapia R."/>
            <person name="Larimer F."/>
            <person name="Land M."/>
            <person name="Hauser L."/>
            <person name="Kyrpides N."/>
            <person name="Ivanova N."/>
            <person name="Holmes D."/>
            <person name="Lovley D."/>
            <person name="Kyrpides N."/>
            <person name="Anderson I.J."/>
            <person name="Woyke T."/>
        </authorList>
    </citation>
    <scope>NUCLEOTIDE SEQUENCE [LARGE SCALE GENOMIC DNA]</scope>
    <source>
        <strain evidence="2">DSM 10642 / AEDII12DO</strain>
    </source>
</reference>
<dbReference type="EMBL" id="CP001899">
    <property type="protein sequence ID" value="ADC64394.1"/>
    <property type="molecule type" value="Genomic_DNA"/>
</dbReference>
<dbReference type="AlphaFoldDB" id="D3S1T7"/>
<name>D3S1T7_FERPA</name>
<evidence type="ECO:0000313" key="1">
    <source>
        <dbReference type="EMBL" id="ADC64394.1"/>
    </source>
</evidence>
<keyword evidence="2" id="KW-1185">Reference proteome</keyword>
<dbReference type="HOGENOM" id="CLU_380666_0_0_2"/>
<evidence type="ECO:0000313" key="2">
    <source>
        <dbReference type="Proteomes" id="UP000002613"/>
    </source>
</evidence>
<dbReference type="STRING" id="589924.Ferp_0209"/>
<dbReference type="Gene3D" id="3.40.50.1460">
    <property type="match status" value="1"/>
</dbReference>
<dbReference type="PaxDb" id="589924-Ferp_0209"/>
<organism evidence="1 2">
    <name type="scientific">Ferroglobus placidus (strain DSM 10642 / AEDII12DO)</name>
    <dbReference type="NCBI Taxonomy" id="589924"/>
    <lineage>
        <taxon>Archaea</taxon>
        <taxon>Methanobacteriati</taxon>
        <taxon>Methanobacteriota</taxon>
        <taxon>Archaeoglobi</taxon>
        <taxon>Archaeoglobales</taxon>
        <taxon>Archaeoglobaceae</taxon>
        <taxon>Ferroglobus</taxon>
    </lineage>
</organism>
<reference evidence="1 2" key="2">
    <citation type="journal article" date="2011" name="Stand. Genomic Sci.">
        <title>Complete genome sequence of Ferroglobus placidus AEDII12DO.</title>
        <authorList>
            <person name="Anderson I."/>
            <person name="Risso C."/>
            <person name="Holmes D."/>
            <person name="Lucas S."/>
            <person name="Copeland A."/>
            <person name="Lapidus A."/>
            <person name="Cheng J.F."/>
            <person name="Bruce D."/>
            <person name="Goodwin L."/>
            <person name="Pitluck S."/>
            <person name="Saunders E."/>
            <person name="Brettin T."/>
            <person name="Detter J.C."/>
            <person name="Han C."/>
            <person name="Tapia R."/>
            <person name="Larimer F."/>
            <person name="Land M."/>
            <person name="Hauser L."/>
            <person name="Woyke T."/>
            <person name="Lovley D."/>
            <person name="Kyrpides N."/>
            <person name="Ivanova N."/>
        </authorList>
    </citation>
    <scope>NUCLEOTIDE SEQUENCE [LARGE SCALE GENOMIC DNA]</scope>
    <source>
        <strain evidence="2">DSM 10642 / AEDII12DO</strain>
    </source>
</reference>
<sequence length="758" mass="84833">MKISRISVFLVFAVLTLSSVANAKYDPPGPPAVEVRVWLVNFTPLENFDDGANGKSDILFEGSADVKKGGKSYKLYFEYDYDSVSGAIVPKNSKGKEVMYLLYSERECWPVNLEVEVKATDVDSPPIDPNDFLGSAKFKVDPQLKKEHYSITIPGKFLVNVYVEAVPVRDDADKCSYFFDQPETMSSSIVTKSGTNIYDFELANMLDMWIGEKGYANMLVVFQQCFGGGMADDILDKLDGDIAILSASKHDEPAYGYKNAESMEKQKTNPYTREVLKGLKEDKKAEDVGKSAEKKDEFSAYGAKRYYEGATSVRKNVEHPQYVSKGKGNAISLGKRADGSEVKSKHAIVFGGNNNKMRHWKNIEEFVGLLLKSKGFSDEDIVVLADSGKNSGKAYVDGPGTKQALWNAIKDLSAKMNKDEQLVIYVTDHGNLETADKAVRKVINDPVRQPIPPRNNELKDGALWLLNESFLNLLNITDDNDPYLALMVSLQDGTEDINEISEFLSNVIVYLNGKALKANEIEPVYALDNKPDLDAYEVTFPIYNESLLKEKNLIELEFVEPEVFEPFLVEVVVISTGAMPDLVFEELNESDVAPLPQKTTFVVDLDTVVSTDRIELNESEMDELLGNELFELIVEKKEWYNNNTHLVPDILKSWFGNEKINVEIEMKDGGAMDIYLVLENAYVTELEKGKLSDATAKAKLREDTARRILNSDDPVKEIQDAYGSGEIRYEGVGLMKSLQVEFTKVIVRIYFVITDLLG</sequence>
<gene>
    <name evidence="1" type="ordered locus">Ferp_0209</name>
</gene>
<dbReference type="KEGG" id="fpl:Ferp_0209"/>
<protein>
    <submittedName>
        <fullName evidence="1">Uncharacterized protein</fullName>
    </submittedName>
</protein>